<comment type="cofactor">
    <cofactor evidence="1">
        <name>Mg(2+)</name>
        <dbReference type="ChEBI" id="CHEBI:18420"/>
    </cofactor>
</comment>
<dbReference type="InterPro" id="IPR011206">
    <property type="entry name" value="Citrate_lyase_beta/mcl1/mcl2"/>
</dbReference>
<feature type="binding site" evidence="5">
    <location>
        <position position="154"/>
    </location>
    <ligand>
        <name>Mg(2+)</name>
        <dbReference type="ChEBI" id="CHEBI:18420"/>
    </ligand>
</feature>
<feature type="domain" description="HpcH/HpaI aldolase/citrate lyase" evidence="6">
    <location>
        <begin position="8"/>
        <end position="220"/>
    </location>
</feature>
<dbReference type="SUPFAM" id="SSF51621">
    <property type="entry name" value="Phosphoenolpyruvate/pyruvate domain"/>
    <property type="match status" value="1"/>
</dbReference>
<evidence type="ECO:0000313" key="9">
    <source>
        <dbReference type="Proteomes" id="UP000480410"/>
    </source>
</evidence>
<comment type="caution">
    <text evidence="8">The sequence shown here is derived from an EMBL/GenBank/DDBJ whole genome shotgun (WGS) entry which is preliminary data.</text>
</comment>
<proteinExistence type="predicted"/>
<dbReference type="PIRSF" id="PIRSF015582">
    <property type="entry name" value="Cit_lyase_B"/>
    <property type="match status" value="1"/>
</dbReference>
<keyword evidence="10" id="KW-1185">Reference proteome</keyword>
<evidence type="ECO:0000259" key="6">
    <source>
        <dbReference type="Pfam" id="PF03328"/>
    </source>
</evidence>
<evidence type="ECO:0000313" key="8">
    <source>
        <dbReference type="EMBL" id="NER66358.1"/>
    </source>
</evidence>
<dbReference type="GO" id="GO:0000287">
    <property type="term" value="F:magnesium ion binding"/>
    <property type="evidence" value="ECO:0007669"/>
    <property type="project" value="TreeGrafter"/>
</dbReference>
<dbReference type="AlphaFoldDB" id="A0A6B3P1Q3"/>
<evidence type="ECO:0000256" key="3">
    <source>
        <dbReference type="ARBA" id="ARBA00022842"/>
    </source>
</evidence>
<feature type="binding site" evidence="5">
    <location>
        <position position="127"/>
    </location>
    <ligand>
        <name>Mg(2+)</name>
        <dbReference type="ChEBI" id="CHEBI:18420"/>
    </ligand>
</feature>
<dbReference type="Pfam" id="PF03328">
    <property type="entry name" value="HpcH_HpaI"/>
    <property type="match status" value="1"/>
</dbReference>
<dbReference type="Proteomes" id="UP000480410">
    <property type="component" value="Unassembled WGS sequence"/>
</dbReference>
<accession>A0A6B3P1Q3</accession>
<feature type="binding site" evidence="4">
    <location>
        <position position="127"/>
    </location>
    <ligand>
        <name>substrate</name>
    </ligand>
</feature>
<keyword evidence="8" id="KW-0456">Lyase</keyword>
<name>A0A6B3P1Q3_9PSED</name>
<protein>
    <submittedName>
        <fullName evidence="8">CoA ester lyase</fullName>
    </submittedName>
</protein>
<accession>A0A6M0CVY5</accession>
<evidence type="ECO:0000256" key="4">
    <source>
        <dbReference type="PIRSR" id="PIRSR015582-1"/>
    </source>
</evidence>
<dbReference type="InterPro" id="IPR005000">
    <property type="entry name" value="Aldolase/citrate-lyase_domain"/>
</dbReference>
<reference evidence="9 10" key="1">
    <citation type="submission" date="2020-02" db="EMBL/GenBank/DDBJ databases">
        <title>Broccoli isolated Pseudomonas sp.</title>
        <authorList>
            <person name="Fujikawa T."/>
            <person name="Sawada H."/>
        </authorList>
    </citation>
    <scope>NUCLEOTIDE SEQUENCE [LARGE SCALE GENOMIC DNA]</scope>
    <source>
        <strain evidence="8 10">MAFF212427</strain>
        <strain evidence="7 9">MAFF212428</strain>
    </source>
</reference>
<dbReference type="PANTHER" id="PTHR32308:SF0">
    <property type="entry name" value="HPCH_HPAI ALDOLASE_CITRATE LYASE DOMAIN-CONTAINING PROTEIN"/>
    <property type="match status" value="1"/>
</dbReference>
<organism evidence="8 10">
    <name type="scientific">Pseudomonas brassicae</name>
    <dbReference type="NCBI Taxonomy" id="2708063"/>
    <lineage>
        <taxon>Bacteria</taxon>
        <taxon>Pseudomonadati</taxon>
        <taxon>Pseudomonadota</taxon>
        <taxon>Gammaproteobacteria</taxon>
        <taxon>Pseudomonadales</taxon>
        <taxon>Pseudomonadaceae</taxon>
        <taxon>Pseudomonas</taxon>
    </lineage>
</organism>
<dbReference type="PANTHER" id="PTHR32308">
    <property type="entry name" value="LYASE BETA SUBUNIT, PUTATIVE (AFU_ORTHOLOGUE AFUA_4G13030)-RELATED"/>
    <property type="match status" value="1"/>
</dbReference>
<evidence type="ECO:0000313" key="7">
    <source>
        <dbReference type="EMBL" id="NER59699.1"/>
    </source>
</evidence>
<dbReference type="InterPro" id="IPR015813">
    <property type="entry name" value="Pyrv/PenolPyrv_kinase-like_dom"/>
</dbReference>
<dbReference type="EMBL" id="JAAHBV010000104">
    <property type="protein sequence ID" value="NER59699.1"/>
    <property type="molecule type" value="Genomic_DNA"/>
</dbReference>
<evidence type="ECO:0000313" key="10">
    <source>
        <dbReference type="Proteomes" id="UP000482634"/>
    </source>
</evidence>
<dbReference type="InterPro" id="IPR040442">
    <property type="entry name" value="Pyrv_kinase-like_dom_sf"/>
</dbReference>
<gene>
    <name evidence="7" type="ORF">G3435_06225</name>
    <name evidence="8" type="ORF">G3436_23985</name>
</gene>
<feature type="binding site" evidence="4">
    <location>
        <position position="69"/>
    </location>
    <ligand>
        <name>substrate</name>
    </ligand>
</feature>
<keyword evidence="3 5" id="KW-0460">Magnesium</keyword>
<sequence length="277" mass="30117">MSSLDRVRSILFTPALRIDRFAKGLESGADVSLIDLEDSVAVHSKQEAREALLECLAMQRSPHATIAVRINSIGSGFGYDDLMSLRKAARAPDIVLVPKVESSRDIQAVDDLTAAHSAQHRYFALIESRMGVDNIAEIAGNSPKLAGFMFGSADYTRSIGADICWETLLLARMAIVHAARTCHAMAIDTPYFDIKDLDGLTEDTLRVKKLGFNGRCVIHPSQTQIINAAFSPSAQALARAQRIVEAARRSDGNICRVDGEMVGAPIIEEARRLLAQA</sequence>
<evidence type="ECO:0000256" key="5">
    <source>
        <dbReference type="PIRSR" id="PIRSR015582-2"/>
    </source>
</evidence>
<keyword evidence="2 5" id="KW-0479">Metal-binding</keyword>
<dbReference type="GO" id="GO:0006107">
    <property type="term" value="P:oxaloacetate metabolic process"/>
    <property type="evidence" value="ECO:0007669"/>
    <property type="project" value="TreeGrafter"/>
</dbReference>
<dbReference type="Proteomes" id="UP000482634">
    <property type="component" value="Unassembled WGS sequence"/>
</dbReference>
<dbReference type="EMBL" id="JAAHBU010000439">
    <property type="protein sequence ID" value="NER66358.1"/>
    <property type="molecule type" value="Genomic_DNA"/>
</dbReference>
<dbReference type="Gene3D" id="3.20.20.60">
    <property type="entry name" value="Phosphoenolpyruvate-binding domains"/>
    <property type="match status" value="1"/>
</dbReference>
<evidence type="ECO:0000256" key="1">
    <source>
        <dbReference type="ARBA" id="ARBA00001946"/>
    </source>
</evidence>
<evidence type="ECO:0000256" key="2">
    <source>
        <dbReference type="ARBA" id="ARBA00022723"/>
    </source>
</evidence>
<dbReference type="RefSeq" id="WP_163950290.1">
    <property type="nucleotide sequence ID" value="NZ_JAAHBU010000439.1"/>
</dbReference>
<dbReference type="GO" id="GO:0016829">
    <property type="term" value="F:lyase activity"/>
    <property type="evidence" value="ECO:0007669"/>
    <property type="project" value="UniProtKB-KW"/>
</dbReference>